<dbReference type="GO" id="GO:0006888">
    <property type="term" value="P:endoplasmic reticulum to Golgi vesicle-mediated transport"/>
    <property type="evidence" value="ECO:0007669"/>
    <property type="project" value="TreeGrafter"/>
</dbReference>
<evidence type="ECO:0000313" key="4">
    <source>
        <dbReference type="Proteomes" id="UP000308652"/>
    </source>
</evidence>
<proteinExistence type="predicted"/>
<feature type="transmembrane region" description="Helical" evidence="2">
    <location>
        <begin position="57"/>
        <end position="77"/>
    </location>
</feature>
<feature type="compositionally biased region" description="Acidic residues" evidence="1">
    <location>
        <begin position="163"/>
        <end position="178"/>
    </location>
</feature>
<feature type="region of interest" description="Disordered" evidence="1">
    <location>
        <begin position="163"/>
        <end position="212"/>
    </location>
</feature>
<protein>
    <submittedName>
        <fullName evidence="3">Shr3 amino acid permease chaperone</fullName>
    </submittedName>
</protein>
<dbReference type="Pfam" id="PF08229">
    <property type="entry name" value="SHR3_chaperone"/>
    <property type="match status" value="1"/>
</dbReference>
<gene>
    <name evidence="3" type="ORF">BDQ12DRAFT_662836</name>
</gene>
<dbReference type="GO" id="GO:0005789">
    <property type="term" value="C:endoplasmic reticulum membrane"/>
    <property type="evidence" value="ECO:0007669"/>
    <property type="project" value="TreeGrafter"/>
</dbReference>
<feature type="compositionally biased region" description="Basic and acidic residues" evidence="1">
    <location>
        <begin position="179"/>
        <end position="198"/>
    </location>
</feature>
<sequence>MGARAGIVVCATSFLLGALFTNWIADSLTLWKSPVTDEHLWTAASYYSILANGPSEILYFLATIVVIGGTTILWSLGDGEAGNLMFDGGSIFLFGTTIVMYLYSVLPSIFEKFSHLPAHQLKDPFPRSLRQATLELASSNLICSVALTGVLALQAGRFWAESADDDDDEQEVIESSESEETKGRKSRGKTPDIRDEVVKPLLQQRLQTTSTT</sequence>
<dbReference type="AlphaFoldDB" id="A0A5C3ME03"/>
<evidence type="ECO:0000256" key="2">
    <source>
        <dbReference type="SAM" id="Phobius"/>
    </source>
</evidence>
<dbReference type="Proteomes" id="UP000308652">
    <property type="component" value="Unassembled WGS sequence"/>
</dbReference>
<dbReference type="EMBL" id="ML213592">
    <property type="protein sequence ID" value="TFK42636.1"/>
    <property type="molecule type" value="Genomic_DNA"/>
</dbReference>
<accession>A0A5C3ME03</accession>
<keyword evidence="2" id="KW-1133">Transmembrane helix</keyword>
<dbReference type="OrthoDB" id="5229808at2759"/>
<dbReference type="SMART" id="SM00786">
    <property type="entry name" value="SHR3_chaperone"/>
    <property type="match status" value="1"/>
</dbReference>
<evidence type="ECO:0000256" key="1">
    <source>
        <dbReference type="SAM" id="MobiDB-lite"/>
    </source>
</evidence>
<organism evidence="3 4">
    <name type="scientific">Crucibulum laeve</name>
    <dbReference type="NCBI Taxonomy" id="68775"/>
    <lineage>
        <taxon>Eukaryota</taxon>
        <taxon>Fungi</taxon>
        <taxon>Dikarya</taxon>
        <taxon>Basidiomycota</taxon>
        <taxon>Agaricomycotina</taxon>
        <taxon>Agaricomycetes</taxon>
        <taxon>Agaricomycetidae</taxon>
        <taxon>Agaricales</taxon>
        <taxon>Agaricineae</taxon>
        <taxon>Nidulariaceae</taxon>
        <taxon>Crucibulum</taxon>
    </lineage>
</organism>
<name>A0A5C3ME03_9AGAR</name>
<reference evidence="3 4" key="1">
    <citation type="journal article" date="2019" name="Nat. Ecol. Evol.">
        <title>Megaphylogeny resolves global patterns of mushroom evolution.</title>
        <authorList>
            <person name="Varga T."/>
            <person name="Krizsan K."/>
            <person name="Foldi C."/>
            <person name="Dima B."/>
            <person name="Sanchez-Garcia M."/>
            <person name="Sanchez-Ramirez S."/>
            <person name="Szollosi G.J."/>
            <person name="Szarkandi J.G."/>
            <person name="Papp V."/>
            <person name="Albert L."/>
            <person name="Andreopoulos W."/>
            <person name="Angelini C."/>
            <person name="Antonin V."/>
            <person name="Barry K.W."/>
            <person name="Bougher N.L."/>
            <person name="Buchanan P."/>
            <person name="Buyck B."/>
            <person name="Bense V."/>
            <person name="Catcheside P."/>
            <person name="Chovatia M."/>
            <person name="Cooper J."/>
            <person name="Damon W."/>
            <person name="Desjardin D."/>
            <person name="Finy P."/>
            <person name="Geml J."/>
            <person name="Haridas S."/>
            <person name="Hughes K."/>
            <person name="Justo A."/>
            <person name="Karasinski D."/>
            <person name="Kautmanova I."/>
            <person name="Kiss B."/>
            <person name="Kocsube S."/>
            <person name="Kotiranta H."/>
            <person name="LaButti K.M."/>
            <person name="Lechner B.E."/>
            <person name="Liimatainen K."/>
            <person name="Lipzen A."/>
            <person name="Lukacs Z."/>
            <person name="Mihaltcheva S."/>
            <person name="Morgado L.N."/>
            <person name="Niskanen T."/>
            <person name="Noordeloos M.E."/>
            <person name="Ohm R.A."/>
            <person name="Ortiz-Santana B."/>
            <person name="Ovrebo C."/>
            <person name="Racz N."/>
            <person name="Riley R."/>
            <person name="Savchenko A."/>
            <person name="Shiryaev A."/>
            <person name="Soop K."/>
            <person name="Spirin V."/>
            <person name="Szebenyi C."/>
            <person name="Tomsovsky M."/>
            <person name="Tulloss R.E."/>
            <person name="Uehling J."/>
            <person name="Grigoriev I.V."/>
            <person name="Vagvolgyi C."/>
            <person name="Papp T."/>
            <person name="Martin F.M."/>
            <person name="Miettinen O."/>
            <person name="Hibbett D.S."/>
            <person name="Nagy L.G."/>
        </authorList>
    </citation>
    <scope>NUCLEOTIDE SEQUENCE [LARGE SCALE GENOMIC DNA]</scope>
    <source>
        <strain evidence="3 4">CBS 166.37</strain>
    </source>
</reference>
<feature type="compositionally biased region" description="Low complexity" evidence="1">
    <location>
        <begin position="201"/>
        <end position="212"/>
    </location>
</feature>
<keyword evidence="2" id="KW-0812">Transmembrane</keyword>
<keyword evidence="4" id="KW-1185">Reference proteome</keyword>
<evidence type="ECO:0000313" key="3">
    <source>
        <dbReference type="EMBL" id="TFK42636.1"/>
    </source>
</evidence>
<feature type="transmembrane region" description="Helical" evidence="2">
    <location>
        <begin position="7"/>
        <end position="25"/>
    </location>
</feature>
<dbReference type="PANTHER" id="PTHR28228:SF1">
    <property type="entry name" value="SECRETORY COMPONENT PROTEIN SHR3"/>
    <property type="match status" value="1"/>
</dbReference>
<dbReference type="InterPro" id="IPR013248">
    <property type="entry name" value="Psh3/Shr3"/>
</dbReference>
<feature type="transmembrane region" description="Helical" evidence="2">
    <location>
        <begin position="84"/>
        <end position="103"/>
    </location>
</feature>
<dbReference type="GO" id="GO:0051082">
    <property type="term" value="F:unfolded protein binding"/>
    <property type="evidence" value="ECO:0007669"/>
    <property type="project" value="TreeGrafter"/>
</dbReference>
<dbReference type="PANTHER" id="PTHR28228">
    <property type="entry name" value="SECRETORY COMPONENT PROTEIN SHR3"/>
    <property type="match status" value="1"/>
</dbReference>
<keyword evidence="2" id="KW-0472">Membrane</keyword>